<name>A0A7J7NX64_9MAGN</name>
<dbReference type="OrthoDB" id="1669344at2759"/>
<feature type="region of interest" description="Disordered" evidence="1">
    <location>
        <begin position="164"/>
        <end position="191"/>
    </location>
</feature>
<accession>A0A7J7NX64</accession>
<proteinExistence type="predicted"/>
<feature type="region of interest" description="Disordered" evidence="1">
    <location>
        <begin position="43"/>
        <end position="64"/>
    </location>
</feature>
<evidence type="ECO:0000256" key="1">
    <source>
        <dbReference type="SAM" id="MobiDB-lite"/>
    </source>
</evidence>
<reference evidence="2 3" key="1">
    <citation type="journal article" date="2020" name="IScience">
        <title>Genome Sequencing of the Endangered Kingdonia uniflora (Circaeasteraceae, Ranunculales) Reveals Potential Mechanisms of Evolutionary Specialization.</title>
        <authorList>
            <person name="Sun Y."/>
            <person name="Deng T."/>
            <person name="Zhang A."/>
            <person name="Moore M.J."/>
            <person name="Landis J.B."/>
            <person name="Lin N."/>
            <person name="Zhang H."/>
            <person name="Zhang X."/>
            <person name="Huang J."/>
            <person name="Zhang X."/>
            <person name="Sun H."/>
            <person name="Wang H."/>
        </authorList>
    </citation>
    <scope>NUCLEOTIDE SEQUENCE [LARGE SCALE GENOMIC DNA]</scope>
    <source>
        <strain evidence="2">TB1705</strain>
        <tissue evidence="2">Leaf</tissue>
    </source>
</reference>
<evidence type="ECO:0000313" key="3">
    <source>
        <dbReference type="Proteomes" id="UP000541444"/>
    </source>
</evidence>
<sequence length="470" mass="52482">MDDATPPDDAVVVTKEFKMVEVVNPEIAVDAVAMDQSRINPKLEHASEFEEEDASEFEEGELRISSSSSINTQLEFCEITRSLERVELVASKGNTNPNGENRLMEVYMATEVSKNLEQVGSINLMLKPEKSLEPVAIQSWQGFKMAEVVNPEIDVEAVARDESRINPKLERTEDTKQPNQTDSSNISDVPQFSGLLKDASEHEGRELASSSSLPIISQLEFHEVSRSFEQVELAASKGNGNPNGEKGPKEVNMATEVSITLETVGSSNLMLKPEKSLEPVAIEVSKTLETVGSSNLILKSEKSLEPVAMESQKVTDHRELVTLQATTPNRRISAFRDFPPGCGRKAPYLSKKECQELIVTSKLSASTSGESRPRKVYMHSDVSRNVRQKFMDNDDIERKKKTKVTAETGEKIAQEWEEELRLKERDRESVPWRRKEPALKSRLPSMHEALMSGARRNEVTVLSNSKNIPK</sequence>
<evidence type="ECO:0000313" key="2">
    <source>
        <dbReference type="EMBL" id="KAF6171797.1"/>
    </source>
</evidence>
<feature type="compositionally biased region" description="Acidic residues" evidence="1">
    <location>
        <begin position="49"/>
        <end position="59"/>
    </location>
</feature>
<dbReference type="AlphaFoldDB" id="A0A7J7NX64"/>
<feature type="compositionally biased region" description="Basic and acidic residues" evidence="1">
    <location>
        <begin position="164"/>
        <end position="176"/>
    </location>
</feature>
<feature type="compositionally biased region" description="Polar residues" evidence="1">
    <location>
        <begin position="177"/>
        <end position="190"/>
    </location>
</feature>
<organism evidence="2 3">
    <name type="scientific">Kingdonia uniflora</name>
    <dbReference type="NCBI Taxonomy" id="39325"/>
    <lineage>
        <taxon>Eukaryota</taxon>
        <taxon>Viridiplantae</taxon>
        <taxon>Streptophyta</taxon>
        <taxon>Embryophyta</taxon>
        <taxon>Tracheophyta</taxon>
        <taxon>Spermatophyta</taxon>
        <taxon>Magnoliopsida</taxon>
        <taxon>Ranunculales</taxon>
        <taxon>Circaeasteraceae</taxon>
        <taxon>Kingdonia</taxon>
    </lineage>
</organism>
<protein>
    <submittedName>
        <fullName evidence="2">Uncharacterized protein</fullName>
    </submittedName>
</protein>
<dbReference type="Proteomes" id="UP000541444">
    <property type="component" value="Unassembled WGS sequence"/>
</dbReference>
<dbReference type="EMBL" id="JACGCM010000455">
    <property type="protein sequence ID" value="KAF6171797.1"/>
    <property type="molecule type" value="Genomic_DNA"/>
</dbReference>
<comment type="caution">
    <text evidence="2">The sequence shown here is derived from an EMBL/GenBank/DDBJ whole genome shotgun (WGS) entry which is preliminary data.</text>
</comment>
<gene>
    <name evidence="2" type="ORF">GIB67_007318</name>
</gene>
<keyword evidence="3" id="KW-1185">Reference proteome</keyword>